<dbReference type="PANTHER" id="PTHR33620">
    <property type="entry name" value="UREASE ACCESSORY PROTEIN F"/>
    <property type="match status" value="1"/>
</dbReference>
<evidence type="ECO:0000313" key="4">
    <source>
        <dbReference type="EMBL" id="MFC3039781.1"/>
    </source>
</evidence>
<accession>A0ABV7CTX1</accession>
<comment type="function">
    <text evidence="3">Required for maturation of urease via the functional incorporation of the urease nickel metallocenter.</text>
</comment>
<keyword evidence="1 3" id="KW-0996">Nickel insertion</keyword>
<comment type="subunit">
    <text evidence="3">UreD, UreF and UreG form a complex that acts as a GTP-hydrolysis-dependent molecular chaperone, activating the urease apoprotein by helping to assemble the nickel containing metallocenter of UreC. The UreE protein probably delivers the nickel.</text>
</comment>
<protein>
    <recommendedName>
        <fullName evidence="3">Urease accessory protein UreF</fullName>
    </recommendedName>
</protein>
<dbReference type="EMBL" id="JBHRSA010000025">
    <property type="protein sequence ID" value="MFC3039781.1"/>
    <property type="molecule type" value="Genomic_DNA"/>
</dbReference>
<dbReference type="PIRSF" id="PIRSF009467">
    <property type="entry name" value="Ureas_acces_UreF"/>
    <property type="match status" value="1"/>
</dbReference>
<sequence>MTERLLTFFQLCDSNFPIGGFSHSYGLETYIQEGVVSDKNSFQQWLFTYFTEQVKYNEGLAFKLVTEALELNDLEQVWYADRLLHAQNLPKETREGNMQMGDRMLKLARSLYDDQTLEIYQQRLREKTSFGHGAVVFAMIAHHFGARQQEGLAFYLYSLLSNLVQNAVRSIPLGQTAGQLIMHENREQLVELANEIGDLSMDEFGIVSPGLEISQMKHEHVKVRIFMS</sequence>
<dbReference type="Proteomes" id="UP001595279">
    <property type="component" value="Unassembled WGS sequence"/>
</dbReference>
<dbReference type="HAMAP" id="MF_01385">
    <property type="entry name" value="UreF"/>
    <property type="match status" value="1"/>
</dbReference>
<keyword evidence="3" id="KW-0963">Cytoplasm</keyword>
<dbReference type="Gene3D" id="1.10.4190.10">
    <property type="entry name" value="Urease accessory protein UreF"/>
    <property type="match status" value="1"/>
</dbReference>
<comment type="similarity">
    <text evidence="3">Belongs to the UreF family.</text>
</comment>
<dbReference type="InterPro" id="IPR002639">
    <property type="entry name" value="UreF"/>
</dbReference>
<evidence type="ECO:0000256" key="2">
    <source>
        <dbReference type="ARBA" id="ARBA00023186"/>
    </source>
</evidence>
<dbReference type="RefSeq" id="WP_390269892.1">
    <property type="nucleotide sequence ID" value="NZ_JBHRSA010000025.1"/>
</dbReference>
<name>A0ABV7CTX1_9BACI</name>
<evidence type="ECO:0000313" key="5">
    <source>
        <dbReference type="Proteomes" id="UP001595279"/>
    </source>
</evidence>
<keyword evidence="2 3" id="KW-0143">Chaperone</keyword>
<organism evidence="4 5">
    <name type="scientific">Virgibacillus xinjiangensis</name>
    <dbReference type="NCBI Taxonomy" id="393090"/>
    <lineage>
        <taxon>Bacteria</taxon>
        <taxon>Bacillati</taxon>
        <taxon>Bacillota</taxon>
        <taxon>Bacilli</taxon>
        <taxon>Bacillales</taxon>
        <taxon>Bacillaceae</taxon>
        <taxon>Virgibacillus</taxon>
    </lineage>
</organism>
<keyword evidence="5" id="KW-1185">Reference proteome</keyword>
<dbReference type="PANTHER" id="PTHR33620:SF1">
    <property type="entry name" value="UREASE ACCESSORY PROTEIN F"/>
    <property type="match status" value="1"/>
</dbReference>
<reference evidence="5" key="1">
    <citation type="journal article" date="2019" name="Int. J. Syst. Evol. Microbiol.">
        <title>The Global Catalogue of Microorganisms (GCM) 10K type strain sequencing project: providing services to taxonomists for standard genome sequencing and annotation.</title>
        <authorList>
            <consortium name="The Broad Institute Genomics Platform"/>
            <consortium name="The Broad Institute Genome Sequencing Center for Infectious Disease"/>
            <person name="Wu L."/>
            <person name="Ma J."/>
        </authorList>
    </citation>
    <scope>NUCLEOTIDE SEQUENCE [LARGE SCALE GENOMIC DNA]</scope>
    <source>
        <strain evidence="5">KCTC 13128</strain>
    </source>
</reference>
<gene>
    <name evidence="3" type="primary">ureF</name>
    <name evidence="4" type="ORF">ACFOGI_05915</name>
</gene>
<evidence type="ECO:0000256" key="1">
    <source>
        <dbReference type="ARBA" id="ARBA00022988"/>
    </source>
</evidence>
<proteinExistence type="inferred from homology"/>
<dbReference type="Pfam" id="PF01730">
    <property type="entry name" value="UreF"/>
    <property type="match status" value="1"/>
</dbReference>
<dbReference type="InterPro" id="IPR038277">
    <property type="entry name" value="UreF_sf"/>
</dbReference>
<evidence type="ECO:0000256" key="3">
    <source>
        <dbReference type="HAMAP-Rule" id="MF_01385"/>
    </source>
</evidence>
<comment type="subcellular location">
    <subcellularLocation>
        <location evidence="3">Cytoplasm</location>
    </subcellularLocation>
</comment>
<comment type="caution">
    <text evidence="4">The sequence shown here is derived from an EMBL/GenBank/DDBJ whole genome shotgun (WGS) entry which is preliminary data.</text>
</comment>